<sequence>MAPYIQDQIVPNSISILLRSQYLESRSRFAIRRTQVEPLGKVQASKSLLLFGLGEPLGSVHLAPHGVTQHFWFSTQFQSE</sequence>
<name>A0A077Z6R8_TRITR</name>
<protein>
    <submittedName>
        <fullName evidence="1">Uncharacterized protein</fullName>
    </submittedName>
</protein>
<evidence type="ECO:0000313" key="2">
    <source>
        <dbReference type="Proteomes" id="UP000030665"/>
    </source>
</evidence>
<dbReference type="EMBL" id="HG805989">
    <property type="protein sequence ID" value="CDW55886.1"/>
    <property type="molecule type" value="Genomic_DNA"/>
</dbReference>
<keyword evidence="2" id="KW-1185">Reference proteome</keyword>
<reference evidence="1" key="1">
    <citation type="submission" date="2014-01" db="EMBL/GenBank/DDBJ databases">
        <authorList>
            <person name="Aslett M."/>
        </authorList>
    </citation>
    <scope>NUCLEOTIDE SEQUENCE</scope>
</reference>
<organism evidence="1 2">
    <name type="scientific">Trichuris trichiura</name>
    <name type="common">Whipworm</name>
    <name type="synonym">Trichocephalus trichiurus</name>
    <dbReference type="NCBI Taxonomy" id="36087"/>
    <lineage>
        <taxon>Eukaryota</taxon>
        <taxon>Metazoa</taxon>
        <taxon>Ecdysozoa</taxon>
        <taxon>Nematoda</taxon>
        <taxon>Enoplea</taxon>
        <taxon>Dorylaimia</taxon>
        <taxon>Trichinellida</taxon>
        <taxon>Trichuridae</taxon>
        <taxon>Trichuris</taxon>
    </lineage>
</organism>
<proteinExistence type="predicted"/>
<gene>
    <name evidence="1" type="ORF">TTRE_0000416001</name>
</gene>
<accession>A0A077Z6R8</accession>
<dbReference type="AlphaFoldDB" id="A0A077Z6R8"/>
<reference evidence="1" key="2">
    <citation type="submission" date="2014-03" db="EMBL/GenBank/DDBJ databases">
        <title>The whipworm genome and dual-species transcriptomics of an intimate host-pathogen interaction.</title>
        <authorList>
            <person name="Foth B.J."/>
            <person name="Tsai I.J."/>
            <person name="Reid A.J."/>
            <person name="Bancroft A.J."/>
            <person name="Nichol S."/>
            <person name="Tracey A."/>
            <person name="Holroyd N."/>
            <person name="Cotton J.A."/>
            <person name="Stanley E.J."/>
            <person name="Zarowiecki M."/>
            <person name="Liu J.Z."/>
            <person name="Huckvale T."/>
            <person name="Cooper P.J."/>
            <person name="Grencis R.K."/>
            <person name="Berriman M."/>
        </authorList>
    </citation>
    <scope>NUCLEOTIDE SEQUENCE [LARGE SCALE GENOMIC DNA]</scope>
</reference>
<dbReference type="Proteomes" id="UP000030665">
    <property type="component" value="Unassembled WGS sequence"/>
</dbReference>
<evidence type="ECO:0000313" key="1">
    <source>
        <dbReference type="EMBL" id="CDW55886.1"/>
    </source>
</evidence>